<reference evidence="2" key="2">
    <citation type="submission" date="2015-01" db="EMBL/GenBank/DDBJ databases">
        <title>Evolutionary Origins and Diversification of the Mycorrhizal Mutualists.</title>
        <authorList>
            <consortium name="DOE Joint Genome Institute"/>
            <consortium name="Mycorrhizal Genomics Consortium"/>
            <person name="Kohler A."/>
            <person name="Kuo A."/>
            <person name="Nagy L.G."/>
            <person name="Floudas D."/>
            <person name="Copeland A."/>
            <person name="Barry K.W."/>
            <person name="Cichocki N."/>
            <person name="Veneault-Fourrey C."/>
            <person name="LaButti K."/>
            <person name="Lindquist E.A."/>
            <person name="Lipzen A."/>
            <person name="Lundell T."/>
            <person name="Morin E."/>
            <person name="Murat C."/>
            <person name="Riley R."/>
            <person name="Ohm R."/>
            <person name="Sun H."/>
            <person name="Tunlid A."/>
            <person name="Henrissat B."/>
            <person name="Grigoriev I.V."/>
            <person name="Hibbett D.S."/>
            <person name="Martin F."/>
        </authorList>
    </citation>
    <scope>NUCLEOTIDE SEQUENCE [LARGE SCALE GENOMIC DNA]</scope>
    <source>
        <strain evidence="2">MAFF 305830</strain>
    </source>
</reference>
<dbReference type="AlphaFoldDB" id="A0A0C3BBE6"/>
<dbReference type="HOGENOM" id="CLU_2729356_0_0_1"/>
<name>A0A0C3BBE6_SERVB</name>
<dbReference type="Proteomes" id="UP000054097">
    <property type="component" value="Unassembled WGS sequence"/>
</dbReference>
<dbReference type="EMBL" id="KN824291">
    <property type="protein sequence ID" value="KIM28791.1"/>
    <property type="molecule type" value="Genomic_DNA"/>
</dbReference>
<proteinExistence type="predicted"/>
<sequence>MGGKSSPTSAGITTEIGGWRIAACDRLEAVVFSLICVQRIAQIPVVLLNNFIPALPPRRCTFSSRFRASIRT</sequence>
<gene>
    <name evidence="1" type="ORF">M408DRAFT_329239</name>
</gene>
<evidence type="ECO:0000313" key="2">
    <source>
        <dbReference type="Proteomes" id="UP000054097"/>
    </source>
</evidence>
<evidence type="ECO:0000313" key="1">
    <source>
        <dbReference type="EMBL" id="KIM28791.1"/>
    </source>
</evidence>
<accession>A0A0C3BBE6</accession>
<organism evidence="1 2">
    <name type="scientific">Serendipita vermifera MAFF 305830</name>
    <dbReference type="NCBI Taxonomy" id="933852"/>
    <lineage>
        <taxon>Eukaryota</taxon>
        <taxon>Fungi</taxon>
        <taxon>Dikarya</taxon>
        <taxon>Basidiomycota</taxon>
        <taxon>Agaricomycotina</taxon>
        <taxon>Agaricomycetes</taxon>
        <taxon>Sebacinales</taxon>
        <taxon>Serendipitaceae</taxon>
        <taxon>Serendipita</taxon>
    </lineage>
</organism>
<reference evidence="1 2" key="1">
    <citation type="submission" date="2014-04" db="EMBL/GenBank/DDBJ databases">
        <authorList>
            <consortium name="DOE Joint Genome Institute"/>
            <person name="Kuo A."/>
            <person name="Zuccaro A."/>
            <person name="Kohler A."/>
            <person name="Nagy L.G."/>
            <person name="Floudas D."/>
            <person name="Copeland A."/>
            <person name="Barry K.W."/>
            <person name="Cichocki N."/>
            <person name="Veneault-Fourrey C."/>
            <person name="LaButti K."/>
            <person name="Lindquist E.A."/>
            <person name="Lipzen A."/>
            <person name="Lundell T."/>
            <person name="Morin E."/>
            <person name="Murat C."/>
            <person name="Sun H."/>
            <person name="Tunlid A."/>
            <person name="Henrissat B."/>
            <person name="Grigoriev I.V."/>
            <person name="Hibbett D.S."/>
            <person name="Martin F."/>
            <person name="Nordberg H.P."/>
            <person name="Cantor M.N."/>
            <person name="Hua S.X."/>
        </authorList>
    </citation>
    <scope>NUCLEOTIDE SEQUENCE [LARGE SCALE GENOMIC DNA]</scope>
    <source>
        <strain evidence="1 2">MAFF 305830</strain>
    </source>
</reference>
<keyword evidence="2" id="KW-1185">Reference proteome</keyword>
<feature type="non-terminal residue" evidence="1">
    <location>
        <position position="72"/>
    </location>
</feature>
<protein>
    <submittedName>
        <fullName evidence="1">Uncharacterized protein</fullName>
    </submittedName>
</protein>